<protein>
    <recommendedName>
        <fullName evidence="1">Transmembrane protein family 132 fourth domain-containing protein</fullName>
    </recommendedName>
</protein>
<comment type="caution">
    <text evidence="2">The sequence shown here is derived from an EMBL/GenBank/DDBJ whole genome shotgun (WGS) entry which is preliminary data.</text>
</comment>
<proteinExistence type="predicted"/>
<dbReference type="Proteomes" id="UP000078046">
    <property type="component" value="Unassembled WGS sequence"/>
</dbReference>
<sequence>MNLPKFINTFNYNLKNGLILEKIEHPSFLEMSNFKLYNKDYSFLKCSFVNEFYFSDSHKNLHLCYNIFNSKLKDVRDTTNMNIHNFLHFNDSGITFNFILENESRFLSFNSYSFNLKISVPIIKITNLNLYAMNRYKEKNEHKPQSLMRYVHFQKNFDRSYKNYSNINNSNYVTLIEHGVTRNNNTFIKDNVKIHINVANHVINREKPVLNVIFTLMEVKNVFYFDVKQRNSHKKGLWCAFIYAENINENLVSNCILEYVFSNNTVYFGGASCLTSLNIPTSWWKNSQSQSNYVAKTFKLFYSIQYHVIENECLKPNFGKRFFLSIISLSNEYSFYNQIENAKFIIQMPQNSFKPTQKVYTILKYTDKLSNFKDTRLIIKSQEGVKIEMIENKNPSIWDINFKIYNKKLAAVVDISLKENYDSYTSKNLKTISEIILRVDKKDNYTEKSNNNYFKIVSVLFKTINLEPKEKKLIEVRVKNHSFKVLKDSAFKKNTDLKKDDPNVFTAHIKINHDSITNIIPIVNVVIYAIDDNNRIFNIKNDYCKCYSTNEDALKVVKSCSNVYVDGTEKHGSSLVTIILRCKNITKLIVFKVWFPLIPLSIHLSDPYLSKIIDKSESNGTIKGVLAVVRRPKKRQDLQGYFF</sequence>
<feature type="domain" description="Transmembrane protein family 132 fourth" evidence="1">
    <location>
        <begin position="525"/>
        <end position="597"/>
    </location>
</feature>
<keyword evidence="3" id="KW-1185">Reference proteome</keyword>
<dbReference type="PANTHER" id="PTHR13388">
    <property type="entry name" value="DETONATOR, ISOFORM E"/>
    <property type="match status" value="1"/>
</dbReference>
<dbReference type="OrthoDB" id="10026202at2759"/>
<dbReference type="InterPro" id="IPR026307">
    <property type="entry name" value="TMEM132"/>
</dbReference>
<name>A0A177ATW0_9BILA</name>
<organism evidence="2 3">
    <name type="scientific">Intoshia linei</name>
    <dbReference type="NCBI Taxonomy" id="1819745"/>
    <lineage>
        <taxon>Eukaryota</taxon>
        <taxon>Metazoa</taxon>
        <taxon>Spiralia</taxon>
        <taxon>Lophotrochozoa</taxon>
        <taxon>Mesozoa</taxon>
        <taxon>Orthonectida</taxon>
        <taxon>Rhopaluridae</taxon>
        <taxon>Intoshia</taxon>
    </lineage>
</organism>
<accession>A0A177ATW0</accession>
<reference evidence="2 3" key="1">
    <citation type="submission" date="2016-04" db="EMBL/GenBank/DDBJ databases">
        <title>The genome of Intoshia linei affirms orthonectids as highly simplified spiralians.</title>
        <authorList>
            <person name="Mikhailov K.V."/>
            <person name="Slusarev G.S."/>
            <person name="Nikitin M.A."/>
            <person name="Logacheva M.D."/>
            <person name="Penin A."/>
            <person name="Aleoshin V."/>
            <person name="Panchin Y.V."/>
        </authorList>
    </citation>
    <scope>NUCLEOTIDE SEQUENCE [LARGE SCALE GENOMIC DNA]</scope>
    <source>
        <strain evidence="2">Intl2013</strain>
        <tissue evidence="2">Whole animal</tissue>
    </source>
</reference>
<dbReference type="Pfam" id="PF16070">
    <property type="entry name" value="Ig_TMEM132_4th"/>
    <property type="match status" value="1"/>
</dbReference>
<dbReference type="EMBL" id="LWCA01001299">
    <property type="protein sequence ID" value="OAF65425.1"/>
    <property type="molecule type" value="Genomic_DNA"/>
</dbReference>
<gene>
    <name evidence="2" type="ORF">A3Q56_06866</name>
</gene>
<evidence type="ECO:0000313" key="3">
    <source>
        <dbReference type="Proteomes" id="UP000078046"/>
    </source>
</evidence>
<dbReference type="InterPro" id="IPR031437">
    <property type="entry name" value="Ig_TMEM132_4th"/>
</dbReference>
<evidence type="ECO:0000259" key="1">
    <source>
        <dbReference type="Pfam" id="PF16070"/>
    </source>
</evidence>
<dbReference type="AlphaFoldDB" id="A0A177ATW0"/>
<dbReference type="PANTHER" id="PTHR13388:SF11">
    <property type="entry name" value="DETONATOR, ISOFORM E"/>
    <property type="match status" value="1"/>
</dbReference>
<evidence type="ECO:0000313" key="2">
    <source>
        <dbReference type="EMBL" id="OAF65425.1"/>
    </source>
</evidence>